<evidence type="ECO:0000313" key="4">
    <source>
        <dbReference type="Proteomes" id="UP000663193"/>
    </source>
</evidence>
<sequence length="454" mass="50780">MAANTAQQQLIAALKKIQKDFGLSDAQIQALPKLDDIQIEEQKDSDSITFDDMKNRTAHPFKLFIGRQLKEKDDGDEWRDCFAYLLKNGKSAFQIFLTGLYPEQYWLAGTPDYFGSAKELAFPFNECLGGSRFIALVKFYFLLGHRVGLYPADPGHAVTNTWRKDLQGICDDIIVAEAGIAKEKREKDGKQRLEQPNQQALSRTTAQAPPTQLPPPPSSSRRQSLKKPSVTTNTPAVRMEDDGSDEYEQRRDRAMPPPSFSPYEHGSKPRAPGHYQPPPYLKPFGYRQPPPSYGPMPFPPPIGYNPYTGRRYSAHPPIAAEGFGSSERMSSRSSDHMPPPSRPEQPTATPSSRSRNSSASRHSDNSLKSHPVVMLNNLDQAALDAERTGVYLPSSLVAAQLVEEYEQLYQQREQIKARMDAITAQIPVADRQAMVRRLENVQLPTLKRPSGPGM</sequence>
<name>A0A7U2F8V6_PHANO</name>
<evidence type="ECO:0000256" key="1">
    <source>
        <dbReference type="SAM" id="Coils"/>
    </source>
</evidence>
<evidence type="ECO:0000256" key="2">
    <source>
        <dbReference type="SAM" id="MobiDB-lite"/>
    </source>
</evidence>
<reference evidence="4" key="1">
    <citation type="journal article" date="2021" name="BMC Genomics">
        <title>Chromosome-level genome assembly and manually-curated proteome of model necrotroph Parastagonospora nodorum Sn15 reveals a genome-wide trove of candidate effector homologs, and redundancy of virulence-related functions within an accessory chromosome.</title>
        <authorList>
            <person name="Bertazzoni S."/>
            <person name="Jones D.A.B."/>
            <person name="Phan H.T."/>
            <person name="Tan K.-C."/>
            <person name="Hane J.K."/>
        </authorList>
    </citation>
    <scope>NUCLEOTIDE SEQUENCE [LARGE SCALE GENOMIC DNA]</scope>
    <source>
        <strain evidence="4">SN15 / ATCC MYA-4574 / FGSC 10173)</strain>
    </source>
</reference>
<feature type="region of interest" description="Disordered" evidence="2">
    <location>
        <begin position="313"/>
        <end position="371"/>
    </location>
</feature>
<feature type="region of interest" description="Disordered" evidence="2">
    <location>
        <begin position="184"/>
        <end position="294"/>
    </location>
</feature>
<dbReference type="OrthoDB" id="3800953at2759"/>
<dbReference type="AlphaFoldDB" id="A0A7U2F8V6"/>
<feature type="compositionally biased region" description="Basic and acidic residues" evidence="2">
    <location>
        <begin position="184"/>
        <end position="193"/>
    </location>
</feature>
<dbReference type="EMBL" id="CP069033">
    <property type="protein sequence ID" value="QRD00871.1"/>
    <property type="molecule type" value="Genomic_DNA"/>
</dbReference>
<dbReference type="VEuPathDB" id="FungiDB:JI435_093960"/>
<organism evidence="3 4">
    <name type="scientific">Phaeosphaeria nodorum (strain SN15 / ATCC MYA-4574 / FGSC 10173)</name>
    <name type="common">Glume blotch fungus</name>
    <name type="synonym">Parastagonospora nodorum</name>
    <dbReference type="NCBI Taxonomy" id="321614"/>
    <lineage>
        <taxon>Eukaryota</taxon>
        <taxon>Fungi</taxon>
        <taxon>Dikarya</taxon>
        <taxon>Ascomycota</taxon>
        <taxon>Pezizomycotina</taxon>
        <taxon>Dothideomycetes</taxon>
        <taxon>Pleosporomycetidae</taxon>
        <taxon>Pleosporales</taxon>
        <taxon>Pleosporineae</taxon>
        <taxon>Phaeosphaeriaceae</taxon>
        <taxon>Parastagonospora</taxon>
    </lineage>
</organism>
<accession>A0A7U2F8V6</accession>
<feature type="compositionally biased region" description="Low complexity" evidence="2">
    <location>
        <begin position="351"/>
        <end position="360"/>
    </location>
</feature>
<evidence type="ECO:0000313" key="3">
    <source>
        <dbReference type="EMBL" id="QRD00871.1"/>
    </source>
</evidence>
<proteinExistence type="predicted"/>
<keyword evidence="1" id="KW-0175">Coiled coil</keyword>
<dbReference type="OMA" id="HAVTNTW"/>
<feature type="coiled-coil region" evidence="1">
    <location>
        <begin position="398"/>
        <end position="425"/>
    </location>
</feature>
<dbReference type="Proteomes" id="UP000663193">
    <property type="component" value="Chromosome 11"/>
</dbReference>
<feature type="compositionally biased region" description="Low complexity" evidence="2">
    <location>
        <begin position="219"/>
        <end position="229"/>
    </location>
</feature>
<gene>
    <name evidence="3" type="ORF">JI435_093960</name>
</gene>
<keyword evidence="4" id="KW-1185">Reference proteome</keyword>
<protein>
    <submittedName>
        <fullName evidence="3">Uncharacterized protein</fullName>
    </submittedName>
</protein>